<organism evidence="2 3">
    <name type="scientific">Solirubrobacter ginsenosidimutans</name>
    <dbReference type="NCBI Taxonomy" id="490573"/>
    <lineage>
        <taxon>Bacteria</taxon>
        <taxon>Bacillati</taxon>
        <taxon>Actinomycetota</taxon>
        <taxon>Thermoleophilia</taxon>
        <taxon>Solirubrobacterales</taxon>
        <taxon>Solirubrobacteraceae</taxon>
        <taxon>Solirubrobacter</taxon>
    </lineage>
</organism>
<protein>
    <submittedName>
        <fullName evidence="2">MarR family winged helix-turn-helix transcriptional regulator</fullName>
    </submittedName>
</protein>
<dbReference type="PANTHER" id="PTHR33164:SF103">
    <property type="entry name" value="REGULATORY PROTEIN MARR"/>
    <property type="match status" value="1"/>
</dbReference>
<dbReference type="AlphaFoldDB" id="A0A9X3MNT9"/>
<dbReference type="SMART" id="SM00347">
    <property type="entry name" value="HTH_MARR"/>
    <property type="match status" value="1"/>
</dbReference>
<dbReference type="PROSITE" id="PS50995">
    <property type="entry name" value="HTH_MARR_2"/>
    <property type="match status" value="1"/>
</dbReference>
<dbReference type="GO" id="GO:0003700">
    <property type="term" value="F:DNA-binding transcription factor activity"/>
    <property type="evidence" value="ECO:0007669"/>
    <property type="project" value="InterPro"/>
</dbReference>
<dbReference type="Proteomes" id="UP001149140">
    <property type="component" value="Unassembled WGS sequence"/>
</dbReference>
<dbReference type="InterPro" id="IPR039422">
    <property type="entry name" value="MarR/SlyA-like"/>
</dbReference>
<dbReference type="InterPro" id="IPR036388">
    <property type="entry name" value="WH-like_DNA-bd_sf"/>
</dbReference>
<dbReference type="Gene3D" id="1.10.10.10">
    <property type="entry name" value="Winged helix-like DNA-binding domain superfamily/Winged helix DNA-binding domain"/>
    <property type="match status" value="1"/>
</dbReference>
<evidence type="ECO:0000259" key="1">
    <source>
        <dbReference type="PROSITE" id="PS50995"/>
    </source>
</evidence>
<dbReference type="Pfam" id="PF12802">
    <property type="entry name" value="MarR_2"/>
    <property type="match status" value="1"/>
</dbReference>
<name>A0A9X3MNT9_9ACTN</name>
<dbReference type="RefSeq" id="WP_270037710.1">
    <property type="nucleotide sequence ID" value="NZ_JAPDOD010000001.1"/>
</dbReference>
<dbReference type="GO" id="GO:0006950">
    <property type="term" value="P:response to stress"/>
    <property type="evidence" value="ECO:0007669"/>
    <property type="project" value="TreeGrafter"/>
</dbReference>
<gene>
    <name evidence="2" type="ORF">OM076_02165</name>
</gene>
<evidence type="ECO:0000313" key="3">
    <source>
        <dbReference type="Proteomes" id="UP001149140"/>
    </source>
</evidence>
<proteinExistence type="predicted"/>
<dbReference type="PANTHER" id="PTHR33164">
    <property type="entry name" value="TRANSCRIPTIONAL REGULATOR, MARR FAMILY"/>
    <property type="match status" value="1"/>
</dbReference>
<reference evidence="2" key="1">
    <citation type="submission" date="2022-10" db="EMBL/GenBank/DDBJ databases">
        <title>The WGS of Solirubrobacter ginsenosidimutans DSM 21036.</title>
        <authorList>
            <person name="Jiang Z."/>
        </authorList>
    </citation>
    <scope>NUCLEOTIDE SEQUENCE</scope>
    <source>
        <strain evidence="2">DSM 21036</strain>
    </source>
</reference>
<keyword evidence="3" id="KW-1185">Reference proteome</keyword>
<comment type="caution">
    <text evidence="2">The sequence shown here is derived from an EMBL/GenBank/DDBJ whole genome shotgun (WGS) entry which is preliminary data.</text>
</comment>
<dbReference type="InterPro" id="IPR036390">
    <property type="entry name" value="WH_DNA-bd_sf"/>
</dbReference>
<dbReference type="EMBL" id="JAPDOD010000001">
    <property type="protein sequence ID" value="MDA0159056.1"/>
    <property type="molecule type" value="Genomic_DNA"/>
</dbReference>
<feature type="domain" description="HTH marR-type" evidence="1">
    <location>
        <begin position="1"/>
        <end position="135"/>
    </location>
</feature>
<evidence type="ECO:0000313" key="2">
    <source>
        <dbReference type="EMBL" id="MDA0159056.1"/>
    </source>
</evidence>
<sequence length="143" mass="15720">MAEDLAVPLFDLAWLLPRTIGAERDPRWVLPASELEVMRLLVRRPGASVNDVAAGLRLQPANVSTTVRSLEARGLVERRRDERDGRVVRLHPTALALEHREQQEASWGEALSRALEDLPPADAAQLRAAAPALRALAATLARE</sequence>
<dbReference type="InterPro" id="IPR000835">
    <property type="entry name" value="HTH_MarR-typ"/>
</dbReference>
<dbReference type="SUPFAM" id="SSF46785">
    <property type="entry name" value="Winged helix' DNA-binding domain"/>
    <property type="match status" value="1"/>
</dbReference>
<accession>A0A9X3MNT9</accession>